<evidence type="ECO:0000313" key="1">
    <source>
        <dbReference type="EMBL" id="MBT9145010.1"/>
    </source>
</evidence>
<comment type="caution">
    <text evidence="1">The sequence shown here is derived from an EMBL/GenBank/DDBJ whole genome shotgun (WGS) entry which is preliminary data.</text>
</comment>
<dbReference type="EMBL" id="QLTW01000039">
    <property type="protein sequence ID" value="MBT9145010.1"/>
    <property type="molecule type" value="Genomic_DNA"/>
</dbReference>
<reference evidence="1 2" key="1">
    <citation type="journal article" date="2021" name="bioRxiv">
        <title>Unique metabolic strategies in Hadean analogues reveal hints for primordial physiology.</title>
        <authorList>
            <person name="Nobu M.K."/>
            <person name="Nakai R."/>
            <person name="Tamazawa S."/>
            <person name="Mori H."/>
            <person name="Toyoda A."/>
            <person name="Ijiri A."/>
            <person name="Suzuki S."/>
            <person name="Kurokawa K."/>
            <person name="Kamagata Y."/>
            <person name="Tamaki H."/>
        </authorList>
    </citation>
    <scope>NUCLEOTIDE SEQUENCE [LARGE SCALE GENOMIC DNA]</scope>
    <source>
        <strain evidence="1">BS525</strain>
    </source>
</reference>
<sequence length="244" mass="26016">MRALIVLSPNESKRIIARGVASLPEIKNALKNSIIHISRGTTNAYIYEELTGKTVDKNSFVAGFIGDGKLNVLPPEERLKSITINQGKILEMEPQEILQEMSVGDIFIKGGNAIDINGTVGVLCANREGGTIGMAIGPVIARGIKLITPLSLSKLVPSVSEGSEEGGIDSCDQAMGLKVALFPVTTATVITEIEALRLLYGIEAVLIAQSGIKDMESALVFSIKGESDNIKKAIQDIEEIKKNS</sequence>
<proteinExistence type="predicted"/>
<protein>
    <submittedName>
        <fullName evidence="1">Uncharacterized protein</fullName>
    </submittedName>
</protein>
<dbReference type="Proteomes" id="UP000811545">
    <property type="component" value="Unassembled WGS sequence"/>
</dbReference>
<gene>
    <name evidence="1" type="ORF">DDT42_00874</name>
</gene>
<accession>A0A9E2BG71</accession>
<dbReference type="AlphaFoldDB" id="A0A9E2BG71"/>
<organism evidence="1 2">
    <name type="scientific">Psychracetigena formicireducens</name>
    <dbReference type="NCBI Taxonomy" id="2986056"/>
    <lineage>
        <taxon>Bacteria</taxon>
        <taxon>Bacillati</taxon>
        <taxon>Candidatus Lithacetigenota</taxon>
        <taxon>Candidatus Psychracetigena</taxon>
    </lineage>
</organism>
<evidence type="ECO:0000313" key="2">
    <source>
        <dbReference type="Proteomes" id="UP000811545"/>
    </source>
</evidence>
<name>A0A9E2BG71_PSYF1</name>